<dbReference type="EMBL" id="JAUCMV010000002">
    <property type="protein sequence ID" value="KAK0416471.1"/>
    <property type="molecule type" value="Genomic_DNA"/>
</dbReference>
<keyword evidence="4" id="KW-0342">GTP-binding</keyword>
<dbReference type="CDD" id="cd04098">
    <property type="entry name" value="eEF2_C_snRNP"/>
    <property type="match status" value="1"/>
</dbReference>
<dbReference type="NCBIfam" id="TIGR00231">
    <property type="entry name" value="small_GTP"/>
    <property type="match status" value="1"/>
</dbReference>
<gene>
    <name evidence="9" type="ORF">QR680_012507</name>
</gene>
<dbReference type="CDD" id="cd04090">
    <property type="entry name" value="EF2_II_snRNP"/>
    <property type="match status" value="1"/>
</dbReference>
<dbReference type="Gene3D" id="3.40.50.300">
    <property type="entry name" value="P-loop containing nucleotide triphosphate hydrolases"/>
    <property type="match status" value="1"/>
</dbReference>
<dbReference type="Pfam" id="PF00679">
    <property type="entry name" value="EFG_C"/>
    <property type="match status" value="1"/>
</dbReference>
<dbReference type="Gene3D" id="3.30.230.10">
    <property type="match status" value="1"/>
</dbReference>
<dbReference type="FunFam" id="3.30.70.240:FF:000004">
    <property type="entry name" value="116 kDa U5 small nuclear ribonucleoprotein"/>
    <property type="match status" value="1"/>
</dbReference>
<dbReference type="SUPFAM" id="SSF54211">
    <property type="entry name" value="Ribosomal protein S5 domain 2-like"/>
    <property type="match status" value="1"/>
</dbReference>
<dbReference type="SMART" id="SM00889">
    <property type="entry name" value="EFG_IV"/>
    <property type="match status" value="1"/>
</dbReference>
<dbReference type="SMART" id="SM00838">
    <property type="entry name" value="EFG_C"/>
    <property type="match status" value="1"/>
</dbReference>
<dbReference type="InterPro" id="IPR035655">
    <property type="entry name" value="U5-116kDa_C"/>
</dbReference>
<evidence type="ECO:0000256" key="1">
    <source>
        <dbReference type="ARBA" id="ARBA00004123"/>
    </source>
</evidence>
<dbReference type="GO" id="GO:0003924">
    <property type="term" value="F:GTPase activity"/>
    <property type="evidence" value="ECO:0007669"/>
    <property type="project" value="InterPro"/>
</dbReference>
<dbReference type="InterPro" id="IPR035647">
    <property type="entry name" value="EFG_III/V"/>
</dbReference>
<dbReference type="Pfam" id="PF00009">
    <property type="entry name" value="GTP_EFTU"/>
    <property type="match status" value="1"/>
</dbReference>
<keyword evidence="10" id="KW-1185">Reference proteome</keyword>
<dbReference type="GO" id="GO:0000398">
    <property type="term" value="P:mRNA splicing, via spliceosome"/>
    <property type="evidence" value="ECO:0007669"/>
    <property type="project" value="TreeGrafter"/>
</dbReference>
<dbReference type="InterPro" id="IPR044121">
    <property type="entry name" value="Snu114_GTP-bd"/>
</dbReference>
<dbReference type="PANTHER" id="PTHR42908:SF6">
    <property type="entry name" value="116 KDA U5 SMALL NUCLEAR RIBONUCLEOPROTEIN COMPONENT"/>
    <property type="match status" value="1"/>
</dbReference>
<keyword evidence="6" id="KW-0539">Nucleus</keyword>
<dbReference type="PRINTS" id="PR00315">
    <property type="entry name" value="ELONGATNFCT"/>
</dbReference>
<evidence type="ECO:0000259" key="8">
    <source>
        <dbReference type="PROSITE" id="PS51722"/>
    </source>
</evidence>
<dbReference type="GO" id="GO:0005525">
    <property type="term" value="F:GTP binding"/>
    <property type="evidence" value="ECO:0007669"/>
    <property type="project" value="UniProtKB-KW"/>
</dbReference>
<dbReference type="CDD" id="cd16264">
    <property type="entry name" value="snRNP_III"/>
    <property type="match status" value="1"/>
</dbReference>
<dbReference type="Gene3D" id="3.30.70.870">
    <property type="entry name" value="Elongation Factor G (Translational Gtpase), domain 3"/>
    <property type="match status" value="1"/>
</dbReference>
<dbReference type="Proteomes" id="UP001175271">
    <property type="component" value="Unassembled WGS sequence"/>
</dbReference>
<evidence type="ECO:0000256" key="6">
    <source>
        <dbReference type="ARBA" id="ARBA00023242"/>
    </source>
</evidence>
<dbReference type="InterPro" id="IPR020568">
    <property type="entry name" value="Ribosomal_Su5_D2-typ_SF"/>
</dbReference>
<keyword evidence="2" id="KW-0507">mRNA processing</keyword>
<dbReference type="FunFam" id="3.30.70.870:FF:000002">
    <property type="entry name" value="Translation elongation factor 2"/>
    <property type="match status" value="1"/>
</dbReference>
<dbReference type="GO" id="GO:0071007">
    <property type="term" value="C:U2-type catalytic step 2 spliceosome"/>
    <property type="evidence" value="ECO:0007669"/>
    <property type="project" value="TreeGrafter"/>
</dbReference>
<dbReference type="InterPro" id="IPR009000">
    <property type="entry name" value="Transl_B-barrel_sf"/>
</dbReference>
<dbReference type="Pfam" id="PF03144">
    <property type="entry name" value="GTP_EFTU_D2"/>
    <property type="match status" value="1"/>
</dbReference>
<dbReference type="InterPro" id="IPR004161">
    <property type="entry name" value="EFTu-like_2"/>
</dbReference>
<dbReference type="FunFam" id="3.30.230.10:FF:000009">
    <property type="entry name" value="116 kDa U5 small nuclear ribonucleoprotein component"/>
    <property type="match status" value="1"/>
</dbReference>
<dbReference type="PROSITE" id="PS51722">
    <property type="entry name" value="G_TR_2"/>
    <property type="match status" value="1"/>
</dbReference>
<dbReference type="AlphaFoldDB" id="A0AA39I3U1"/>
<dbReference type="CDD" id="cd04167">
    <property type="entry name" value="Snu114p"/>
    <property type="match status" value="1"/>
</dbReference>
<dbReference type="InterPro" id="IPR000640">
    <property type="entry name" value="EFG_V-like"/>
</dbReference>
<comment type="caution">
    <text evidence="9">The sequence shown here is derived from an EMBL/GenBank/DDBJ whole genome shotgun (WGS) entry which is preliminary data.</text>
</comment>
<protein>
    <recommendedName>
        <fullName evidence="8">Tr-type G domain-containing protein</fullName>
    </recommendedName>
</protein>
<evidence type="ECO:0000313" key="9">
    <source>
        <dbReference type="EMBL" id="KAK0416471.1"/>
    </source>
</evidence>
<keyword evidence="5" id="KW-0508">mRNA splicing</keyword>
<dbReference type="Pfam" id="PF03764">
    <property type="entry name" value="EFG_IV"/>
    <property type="match status" value="1"/>
</dbReference>
<evidence type="ECO:0000256" key="2">
    <source>
        <dbReference type="ARBA" id="ARBA00022664"/>
    </source>
</evidence>
<dbReference type="FunFam" id="2.40.30.10:FF:000029">
    <property type="entry name" value="116 kDa U5 small nuclear ribonucleoprotein component"/>
    <property type="match status" value="1"/>
</dbReference>
<dbReference type="Gene3D" id="3.30.70.240">
    <property type="match status" value="1"/>
</dbReference>
<dbReference type="PANTHER" id="PTHR42908">
    <property type="entry name" value="TRANSLATION ELONGATION FACTOR-RELATED"/>
    <property type="match status" value="1"/>
</dbReference>
<feature type="domain" description="Tr-type G" evidence="8">
    <location>
        <begin position="131"/>
        <end position="355"/>
    </location>
</feature>
<organism evidence="9 10">
    <name type="scientific">Steinernema hermaphroditum</name>
    <dbReference type="NCBI Taxonomy" id="289476"/>
    <lineage>
        <taxon>Eukaryota</taxon>
        <taxon>Metazoa</taxon>
        <taxon>Ecdysozoa</taxon>
        <taxon>Nematoda</taxon>
        <taxon>Chromadorea</taxon>
        <taxon>Rhabditida</taxon>
        <taxon>Tylenchina</taxon>
        <taxon>Panagrolaimomorpha</taxon>
        <taxon>Strongyloidoidea</taxon>
        <taxon>Steinernematidae</taxon>
        <taxon>Steinernema</taxon>
    </lineage>
</organism>
<dbReference type="SUPFAM" id="SSF52540">
    <property type="entry name" value="P-loop containing nucleoside triphosphate hydrolases"/>
    <property type="match status" value="1"/>
</dbReference>
<keyword evidence="3" id="KW-0547">Nucleotide-binding</keyword>
<feature type="compositionally biased region" description="Acidic residues" evidence="7">
    <location>
        <begin position="17"/>
        <end position="27"/>
    </location>
</feature>
<feature type="compositionally biased region" description="Acidic residues" evidence="7">
    <location>
        <begin position="35"/>
        <end position="55"/>
    </location>
</feature>
<reference evidence="9" key="1">
    <citation type="submission" date="2023-06" db="EMBL/GenBank/DDBJ databases">
        <title>Genomic analysis of the entomopathogenic nematode Steinernema hermaphroditum.</title>
        <authorList>
            <person name="Schwarz E.M."/>
            <person name="Heppert J.K."/>
            <person name="Baniya A."/>
            <person name="Schwartz H.T."/>
            <person name="Tan C.-H."/>
            <person name="Antoshechkin I."/>
            <person name="Sternberg P.W."/>
            <person name="Goodrich-Blair H."/>
            <person name="Dillman A.R."/>
        </authorList>
    </citation>
    <scope>NUCLEOTIDE SEQUENCE</scope>
    <source>
        <strain evidence="9">PS9179</strain>
        <tissue evidence="9">Whole animal</tissue>
    </source>
</reference>
<dbReference type="CDD" id="cd01683">
    <property type="entry name" value="EF2_IV_snRNP"/>
    <property type="match status" value="1"/>
</dbReference>
<accession>A0AA39I3U1</accession>
<dbReference type="SUPFAM" id="SSF50447">
    <property type="entry name" value="Translation proteins"/>
    <property type="match status" value="1"/>
</dbReference>
<dbReference type="GO" id="GO:0046540">
    <property type="term" value="C:U4/U6 x U5 tri-snRNP complex"/>
    <property type="evidence" value="ECO:0007669"/>
    <property type="project" value="TreeGrafter"/>
</dbReference>
<dbReference type="InterPro" id="IPR027417">
    <property type="entry name" value="P-loop_NTPase"/>
</dbReference>
<dbReference type="FunFam" id="3.40.50.300:FF:000646">
    <property type="entry name" value="U5 small nuclear ribonucleoprotein component"/>
    <property type="match status" value="1"/>
</dbReference>
<dbReference type="InterPro" id="IPR000795">
    <property type="entry name" value="T_Tr_GTP-bd_dom"/>
</dbReference>
<dbReference type="Gene3D" id="3.90.1430.10">
    <property type="entry name" value="Yeast translation eEF2 (G' domain)"/>
    <property type="match status" value="1"/>
</dbReference>
<evidence type="ECO:0000256" key="5">
    <source>
        <dbReference type="ARBA" id="ARBA00023187"/>
    </source>
</evidence>
<dbReference type="Pfam" id="PF16004">
    <property type="entry name" value="EFTUD2"/>
    <property type="match status" value="1"/>
</dbReference>
<dbReference type="GO" id="GO:0005829">
    <property type="term" value="C:cytosol"/>
    <property type="evidence" value="ECO:0007669"/>
    <property type="project" value="TreeGrafter"/>
</dbReference>
<evidence type="ECO:0000256" key="7">
    <source>
        <dbReference type="SAM" id="MobiDB-lite"/>
    </source>
</evidence>
<dbReference type="GO" id="GO:0030623">
    <property type="term" value="F:U5 snRNA binding"/>
    <property type="evidence" value="ECO:0007669"/>
    <property type="project" value="TreeGrafter"/>
</dbReference>
<evidence type="ECO:0000256" key="4">
    <source>
        <dbReference type="ARBA" id="ARBA00023134"/>
    </source>
</evidence>
<feature type="region of interest" description="Disordered" evidence="7">
    <location>
        <begin position="1"/>
        <end position="64"/>
    </location>
</feature>
<dbReference type="SUPFAM" id="SSF54980">
    <property type="entry name" value="EF-G C-terminal domain-like"/>
    <property type="match status" value="2"/>
</dbReference>
<dbReference type="InterPro" id="IPR031950">
    <property type="entry name" value="EFTUD2_N"/>
</dbReference>
<dbReference type="InterPro" id="IPR005225">
    <property type="entry name" value="Small_GTP-bd"/>
</dbReference>
<evidence type="ECO:0000256" key="3">
    <source>
        <dbReference type="ARBA" id="ARBA00022741"/>
    </source>
</evidence>
<dbReference type="Gene3D" id="2.40.30.10">
    <property type="entry name" value="Translation factors"/>
    <property type="match status" value="1"/>
</dbReference>
<comment type="subcellular location">
    <subcellularLocation>
        <location evidence="1">Nucleus</location>
    </subcellularLocation>
</comment>
<dbReference type="InterPro" id="IPR014721">
    <property type="entry name" value="Ribsml_uS5_D2-typ_fold_subgr"/>
</dbReference>
<dbReference type="InterPro" id="IPR005517">
    <property type="entry name" value="Transl_elong_EFG/EF2_IV"/>
</dbReference>
<sequence>MDSDLYDEFGNYIGPELDSDDEDDDDLPLPGGARDDDEAGEEEEEDEDEAMDEDAQPQNQVVLHEDKKYYPAAVEVYGEDVETIVQEEDAQPLTEPIVKPTTQRKFRAQEYALPNTTYKKEFLADLMDCPHLMRNFVIAGNLHHGKTTFVDCLVEQTHPDFIRGEDSDTRFTDCLFIEQQRGCSVKSTPMTMVMQTSRHKSYLLNVLDTPGHVNFSDEVTAAYRLADGVVIMIDAHEGVMLNTERLIKHAVQEGIPITICINKIDRLILELKLPPADAYYKLRFTLDQVNQLLQTCLNAKKEQVNTHAELDDEEVPLVSPLMNNVVFASSRYNICFSLESFANIYAERFDGLNSKEFTRRLWGDIYYNKDTRKFTKKAPHTGAKRTFVQFILEPLYKIFSQVVGDVDTCLPRIMSELNIKLNKEEQKMNVRPLIALICKRFFGDFTSFVDLVVNNFKSPEANAKSKVILNYTGPLTGEIAQSMMKCDAEGPLVVHTTKNYATTDATQFHVLGRVISGTLHAGQEVRILGENYSIQDEEDSRVLPVGRLWVSEARYTIEVSRVPAGNWVLIEGIDQPIVKTSTIVQTDADEDLYIFRPLKFNTKSIVKMAIEPINPSELPKMLDSLRKVNKSYPLLTTRVEESGEHIMLGTGELYLDCVMHDMRKVFSEIDIKVADPVVTFCETVLETSSLKCFSETPNKKNKLTMICEPLEQGLAEDIENEQVCLTWTKDKMKKFFGKYDWDLLSVRNVWAFGPDSTGPNILIDETLHGQGTEEKKRLLSVRESVVQGFQWAAREGPLCEEPIRNVKLKMIDAHISTEPLYRGGGQIIPTARRCAYSSFLMATPRLMEPYYYVEITCPADCVSAVYTVLAKRRGHVHTDAPISGSPLYVIHAYIPVIDSFGFETDLRTHTQGQAFCMGVFHHWQIVPGDPLDKSIVIRPLEVQPVPHLAREFMLKTRRRKGLAEDVSVEKFFDDPMLLELARNENLEC</sequence>
<proteinExistence type="predicted"/>
<evidence type="ECO:0000313" key="10">
    <source>
        <dbReference type="Proteomes" id="UP001175271"/>
    </source>
</evidence>
<dbReference type="FunFam" id="3.90.1430.10:FF:000001">
    <property type="entry name" value="116 kDa U5 small nuclear ribonucleoprotein component"/>
    <property type="match status" value="1"/>
</dbReference>
<name>A0AA39I3U1_9BILA</name>